<keyword evidence="1" id="KW-0732">Signal</keyword>
<dbReference type="AlphaFoldDB" id="A0A931N409"/>
<evidence type="ECO:0008006" key="4">
    <source>
        <dbReference type="Google" id="ProtNLM"/>
    </source>
</evidence>
<comment type="caution">
    <text evidence="2">The sequence shown here is derived from an EMBL/GenBank/DDBJ whole genome shotgun (WGS) entry which is preliminary data.</text>
</comment>
<protein>
    <recommendedName>
        <fullName evidence="4">LppU protein</fullName>
    </recommendedName>
</protein>
<sequence length="211" mass="21733">MPRRRLRATIILTGIVVAAAVSTALVAAAVLTTSADTAPVESHDAAVTSTLPLVEGEAVAAPEPAPPLAVGMRGNTEKSTAAVRLGAGDCVRLDSDGIGKTACGAGDSRYKIIDTVAAADRCPSDADRVYDGTLRGSVGAALCLDIDWVVGGCVDLVPHNPRRVDCAAPATADTVRVLTVRDNTASPDSCKAGDHGIVYRERRFVVCVTRL</sequence>
<organism evidence="2 3">
    <name type="scientific">Nocardia bovistercoris</name>
    <dbReference type="NCBI Taxonomy" id="2785916"/>
    <lineage>
        <taxon>Bacteria</taxon>
        <taxon>Bacillati</taxon>
        <taxon>Actinomycetota</taxon>
        <taxon>Actinomycetes</taxon>
        <taxon>Mycobacteriales</taxon>
        <taxon>Nocardiaceae</taxon>
        <taxon>Nocardia</taxon>
    </lineage>
</organism>
<dbReference type="Proteomes" id="UP000655751">
    <property type="component" value="Unassembled WGS sequence"/>
</dbReference>
<dbReference type="EMBL" id="JADMLG010000007">
    <property type="protein sequence ID" value="MBH0778354.1"/>
    <property type="molecule type" value="Genomic_DNA"/>
</dbReference>
<gene>
    <name evidence="2" type="ORF">IT779_18900</name>
</gene>
<feature type="signal peptide" evidence="1">
    <location>
        <begin position="1"/>
        <end position="27"/>
    </location>
</feature>
<name>A0A931N409_9NOCA</name>
<accession>A0A931N409</accession>
<evidence type="ECO:0000313" key="2">
    <source>
        <dbReference type="EMBL" id="MBH0778354.1"/>
    </source>
</evidence>
<proteinExistence type="predicted"/>
<feature type="chain" id="PRO_5039468277" description="LppU protein" evidence="1">
    <location>
        <begin position="28"/>
        <end position="211"/>
    </location>
</feature>
<evidence type="ECO:0000313" key="3">
    <source>
        <dbReference type="Proteomes" id="UP000655751"/>
    </source>
</evidence>
<reference evidence="2" key="1">
    <citation type="submission" date="2020-11" db="EMBL/GenBank/DDBJ databases">
        <title>Nocardia NEAU-351.nov., a novel actinomycete isolated from the cow dung.</title>
        <authorList>
            <person name="Zhang X."/>
        </authorList>
    </citation>
    <scope>NUCLEOTIDE SEQUENCE</scope>
    <source>
        <strain evidence="2">NEAU-351</strain>
    </source>
</reference>
<keyword evidence="3" id="KW-1185">Reference proteome</keyword>
<evidence type="ECO:0000256" key="1">
    <source>
        <dbReference type="SAM" id="SignalP"/>
    </source>
</evidence>
<dbReference type="RefSeq" id="WP_196150660.1">
    <property type="nucleotide sequence ID" value="NZ_JADMLG010000007.1"/>
</dbReference>